<feature type="region of interest" description="Disordered" evidence="3">
    <location>
        <begin position="74"/>
        <end position="97"/>
    </location>
</feature>
<feature type="compositionally biased region" description="Acidic residues" evidence="3">
    <location>
        <begin position="76"/>
        <end position="86"/>
    </location>
</feature>
<feature type="signal peptide" evidence="4">
    <location>
        <begin position="1"/>
        <end position="22"/>
    </location>
</feature>
<dbReference type="InterPro" id="IPR036331">
    <property type="entry name" value="Chagasin-like_sf"/>
</dbReference>
<keyword evidence="4" id="KW-0732">Signal</keyword>
<protein>
    <submittedName>
        <fullName evidence="6">Chagasin family peptidase inhibitor I42</fullName>
    </submittedName>
</protein>
<gene>
    <name evidence="6" type="ORF">RS84_03248</name>
</gene>
<sequence>MRSMRRALAGVAALVAACAALTACTGPAEKTIEYTQSAVTVHVGETLVVHMGEINSSVGTDWVITTKPDSAVLGEGESEYVSDDPDPAPGSSSDLSYRFEATGAGTTVVAFEYQFRGAVPDDPDEQKSAEITVTVK</sequence>
<dbReference type="SUPFAM" id="SSF141066">
    <property type="entry name" value="ICP-like"/>
    <property type="match status" value="1"/>
</dbReference>
<comment type="caution">
    <text evidence="6">The sequence shown here is derived from an EMBL/GenBank/DDBJ whole genome shotgun (WGS) entry which is preliminary data.</text>
</comment>
<evidence type="ECO:0000256" key="1">
    <source>
        <dbReference type="ARBA" id="ARBA00022690"/>
    </source>
</evidence>
<proteinExistence type="predicted"/>
<evidence type="ECO:0000256" key="3">
    <source>
        <dbReference type="SAM" id="MobiDB-lite"/>
    </source>
</evidence>
<accession>A0A0M2HIP1</accession>
<keyword evidence="2" id="KW-0789">Thiol protease inhibitor</keyword>
<evidence type="ECO:0000313" key="6">
    <source>
        <dbReference type="EMBL" id="KJL46610.1"/>
    </source>
</evidence>
<dbReference type="Gene3D" id="2.60.40.2020">
    <property type="match status" value="1"/>
</dbReference>
<evidence type="ECO:0000259" key="5">
    <source>
        <dbReference type="Pfam" id="PF09394"/>
    </source>
</evidence>
<keyword evidence="7" id="KW-1185">Reference proteome</keyword>
<dbReference type="EMBL" id="JYJB01000010">
    <property type="protein sequence ID" value="KJL46610.1"/>
    <property type="molecule type" value="Genomic_DNA"/>
</dbReference>
<dbReference type="AlphaFoldDB" id="A0A0M2HIP1"/>
<dbReference type="Pfam" id="PF09394">
    <property type="entry name" value="Inhibitor_I42"/>
    <property type="match status" value="1"/>
</dbReference>
<dbReference type="PATRIC" id="fig|273678.4.peg.3241"/>
<name>A0A0M2HIP1_9MICO</name>
<feature type="chain" id="PRO_5038784731" evidence="4">
    <location>
        <begin position="23"/>
        <end position="136"/>
    </location>
</feature>
<evidence type="ECO:0000256" key="2">
    <source>
        <dbReference type="ARBA" id="ARBA00022704"/>
    </source>
</evidence>
<dbReference type="PROSITE" id="PS51257">
    <property type="entry name" value="PROKAR_LIPOPROTEIN"/>
    <property type="match status" value="1"/>
</dbReference>
<dbReference type="InterPro" id="IPR018990">
    <property type="entry name" value="Prot_inh_I42_chagasin"/>
</dbReference>
<dbReference type="Proteomes" id="UP000033900">
    <property type="component" value="Unassembled WGS sequence"/>
</dbReference>
<feature type="domain" description="Proteinase inhibitor I42 chagasin" evidence="5">
    <location>
        <begin position="40"/>
        <end position="120"/>
    </location>
</feature>
<evidence type="ECO:0000313" key="7">
    <source>
        <dbReference type="Proteomes" id="UP000033900"/>
    </source>
</evidence>
<organism evidence="6 7">
    <name type="scientific">Microbacterium hydrocarbonoxydans</name>
    <dbReference type="NCBI Taxonomy" id="273678"/>
    <lineage>
        <taxon>Bacteria</taxon>
        <taxon>Bacillati</taxon>
        <taxon>Actinomycetota</taxon>
        <taxon>Actinomycetes</taxon>
        <taxon>Micrococcales</taxon>
        <taxon>Microbacteriaceae</taxon>
        <taxon>Microbacterium</taxon>
    </lineage>
</organism>
<evidence type="ECO:0000256" key="4">
    <source>
        <dbReference type="SAM" id="SignalP"/>
    </source>
</evidence>
<dbReference type="GO" id="GO:0004869">
    <property type="term" value="F:cysteine-type endopeptidase inhibitor activity"/>
    <property type="evidence" value="ECO:0007669"/>
    <property type="project" value="UniProtKB-KW"/>
</dbReference>
<keyword evidence="1" id="KW-0646">Protease inhibitor</keyword>
<reference evidence="6 7" key="1">
    <citation type="submission" date="2015-02" db="EMBL/GenBank/DDBJ databases">
        <title>Draft genome sequences of ten Microbacterium spp. with emphasis on heavy metal contaminated environments.</title>
        <authorList>
            <person name="Corretto E."/>
        </authorList>
    </citation>
    <scope>NUCLEOTIDE SEQUENCE [LARGE SCALE GENOMIC DNA]</scope>
    <source>
        <strain evidence="6 7">SA35</strain>
    </source>
</reference>